<dbReference type="AlphaFoldDB" id="X6M3W6"/>
<keyword evidence="2" id="KW-0812">Transmembrane</keyword>
<feature type="transmembrane region" description="Helical" evidence="2">
    <location>
        <begin position="175"/>
        <end position="200"/>
    </location>
</feature>
<evidence type="ECO:0000313" key="4">
    <source>
        <dbReference type="Proteomes" id="UP000023152"/>
    </source>
</evidence>
<keyword evidence="2" id="KW-0472">Membrane</keyword>
<evidence type="ECO:0000256" key="2">
    <source>
        <dbReference type="SAM" id="Phobius"/>
    </source>
</evidence>
<evidence type="ECO:0000256" key="1">
    <source>
        <dbReference type="SAM" id="MobiDB-lite"/>
    </source>
</evidence>
<evidence type="ECO:0000313" key="3">
    <source>
        <dbReference type="EMBL" id="ETO07720.1"/>
    </source>
</evidence>
<feature type="transmembrane region" description="Helical" evidence="2">
    <location>
        <begin position="35"/>
        <end position="55"/>
    </location>
</feature>
<feature type="region of interest" description="Disordered" evidence="1">
    <location>
        <begin position="1"/>
        <end position="21"/>
    </location>
</feature>
<protein>
    <submittedName>
        <fullName evidence="3">Uncharacterized protein</fullName>
    </submittedName>
</protein>
<feature type="transmembrane region" description="Helical" evidence="2">
    <location>
        <begin position="85"/>
        <end position="112"/>
    </location>
</feature>
<name>X6M3W6_RETFI</name>
<keyword evidence="2" id="KW-1133">Transmembrane helix</keyword>
<comment type="caution">
    <text evidence="3">The sequence shown here is derived from an EMBL/GenBank/DDBJ whole genome shotgun (WGS) entry which is preliminary data.</text>
</comment>
<proteinExistence type="predicted"/>
<feature type="transmembrane region" description="Helical" evidence="2">
    <location>
        <begin position="133"/>
        <end position="155"/>
    </location>
</feature>
<dbReference type="Proteomes" id="UP000023152">
    <property type="component" value="Unassembled WGS sequence"/>
</dbReference>
<reference evidence="3 4" key="1">
    <citation type="journal article" date="2013" name="Curr. Biol.">
        <title>The Genome of the Foraminiferan Reticulomyxa filosa.</title>
        <authorList>
            <person name="Glockner G."/>
            <person name="Hulsmann N."/>
            <person name="Schleicher M."/>
            <person name="Noegel A.A."/>
            <person name="Eichinger L."/>
            <person name="Gallinger C."/>
            <person name="Pawlowski J."/>
            <person name="Sierra R."/>
            <person name="Euteneuer U."/>
            <person name="Pillet L."/>
            <person name="Moustafa A."/>
            <person name="Platzer M."/>
            <person name="Groth M."/>
            <person name="Szafranski K."/>
            <person name="Schliwa M."/>
        </authorList>
    </citation>
    <scope>NUCLEOTIDE SEQUENCE [LARGE SCALE GENOMIC DNA]</scope>
</reference>
<keyword evidence="4" id="KW-1185">Reference proteome</keyword>
<sequence>MEDVRNSTIESEDDESENEGSYLTKRSSKRFRGNGWKKVFTLMLSLITVLGIYILPNDNPFHEKKSIWDSVHELVCTRQNWPCTLMYGVIESVVILVVMAFFYFIVFFKLYWRLRYHNNRISRQLRSLDPYMIAFPWLCATKFFFFIYVYTYTYIHMYTMLLFKRLVSPILKWHTITSLLILSINNVTYALYGTLDATMVEQLYQRKRMKILSKDGVFSEQMQLNLVSDWMRCLCFTVTWGVIDYALWSDQHNFGLGFLFEKGPHCTIASLHEEYVQCLRHSIGPHVAHIGDLSDLILSFVPPVPDQLIQLRNHLYLGLDYSYFDRFDFFKKIIT</sequence>
<accession>X6M3W6</accession>
<gene>
    <name evidence="3" type="ORF">RFI_29668</name>
</gene>
<organism evidence="3 4">
    <name type="scientific">Reticulomyxa filosa</name>
    <dbReference type="NCBI Taxonomy" id="46433"/>
    <lineage>
        <taxon>Eukaryota</taxon>
        <taxon>Sar</taxon>
        <taxon>Rhizaria</taxon>
        <taxon>Retaria</taxon>
        <taxon>Foraminifera</taxon>
        <taxon>Monothalamids</taxon>
        <taxon>Reticulomyxidae</taxon>
        <taxon>Reticulomyxa</taxon>
    </lineage>
</organism>
<dbReference type="EMBL" id="ASPP01025820">
    <property type="protein sequence ID" value="ETO07720.1"/>
    <property type="molecule type" value="Genomic_DNA"/>
</dbReference>